<organism evidence="2 3">
    <name type="scientific">Forsythia ovata</name>
    <dbReference type="NCBI Taxonomy" id="205694"/>
    <lineage>
        <taxon>Eukaryota</taxon>
        <taxon>Viridiplantae</taxon>
        <taxon>Streptophyta</taxon>
        <taxon>Embryophyta</taxon>
        <taxon>Tracheophyta</taxon>
        <taxon>Spermatophyta</taxon>
        <taxon>Magnoliopsida</taxon>
        <taxon>eudicotyledons</taxon>
        <taxon>Gunneridae</taxon>
        <taxon>Pentapetalae</taxon>
        <taxon>asterids</taxon>
        <taxon>lamiids</taxon>
        <taxon>Lamiales</taxon>
        <taxon>Oleaceae</taxon>
        <taxon>Forsythieae</taxon>
        <taxon>Forsythia</taxon>
    </lineage>
</organism>
<dbReference type="Proteomes" id="UP001604277">
    <property type="component" value="Unassembled WGS sequence"/>
</dbReference>
<accession>A0ABD1T964</accession>
<evidence type="ECO:0000313" key="2">
    <source>
        <dbReference type="EMBL" id="KAL2509093.1"/>
    </source>
</evidence>
<protein>
    <submittedName>
        <fullName evidence="2">Uncharacterized protein</fullName>
    </submittedName>
</protein>
<name>A0ABD1T964_9LAMI</name>
<gene>
    <name evidence="2" type="ORF">Fot_32740</name>
</gene>
<evidence type="ECO:0000313" key="3">
    <source>
        <dbReference type="Proteomes" id="UP001604277"/>
    </source>
</evidence>
<sequence>MVQLGRMKITHIGLPQIPHLRIMCHPFSLRAISKIGALKFDYLHGCRGTTTPFAGETPTPRGHRLDGRRQRAVDREHRKRRTETASAGQEKTETLMAGGWFHGVGVSPAKGVVVPRRSWK</sequence>
<keyword evidence="3" id="KW-1185">Reference proteome</keyword>
<dbReference type="AlphaFoldDB" id="A0ABD1T964"/>
<reference evidence="3" key="1">
    <citation type="submission" date="2024-07" db="EMBL/GenBank/DDBJ databases">
        <title>Two chromosome-level genome assemblies of Korean endemic species Abeliophyllum distichum and Forsythia ovata (Oleaceae).</title>
        <authorList>
            <person name="Jang H."/>
        </authorList>
    </citation>
    <scope>NUCLEOTIDE SEQUENCE [LARGE SCALE GENOMIC DNA]</scope>
</reference>
<feature type="region of interest" description="Disordered" evidence="1">
    <location>
        <begin position="50"/>
        <end position="92"/>
    </location>
</feature>
<comment type="caution">
    <text evidence="2">The sequence shown here is derived from an EMBL/GenBank/DDBJ whole genome shotgun (WGS) entry which is preliminary data.</text>
</comment>
<feature type="compositionally biased region" description="Basic and acidic residues" evidence="1">
    <location>
        <begin position="63"/>
        <end position="76"/>
    </location>
</feature>
<evidence type="ECO:0000256" key="1">
    <source>
        <dbReference type="SAM" id="MobiDB-lite"/>
    </source>
</evidence>
<dbReference type="EMBL" id="JBFOLJ010000009">
    <property type="protein sequence ID" value="KAL2509093.1"/>
    <property type="molecule type" value="Genomic_DNA"/>
</dbReference>
<proteinExistence type="predicted"/>